<evidence type="ECO:0000256" key="2">
    <source>
        <dbReference type="SAM" id="MobiDB-lite"/>
    </source>
</evidence>
<evidence type="ECO:0000313" key="4">
    <source>
        <dbReference type="EMBL" id="KAK8747612.1"/>
    </source>
</evidence>
<dbReference type="InterPro" id="IPR029064">
    <property type="entry name" value="Ribosomal_eL30-like_sf"/>
</dbReference>
<organism evidence="4 5">
    <name type="scientific">Cherax quadricarinatus</name>
    <name type="common">Australian red claw crayfish</name>
    <dbReference type="NCBI Taxonomy" id="27406"/>
    <lineage>
        <taxon>Eukaryota</taxon>
        <taxon>Metazoa</taxon>
        <taxon>Ecdysozoa</taxon>
        <taxon>Arthropoda</taxon>
        <taxon>Crustacea</taxon>
        <taxon>Multicrustacea</taxon>
        <taxon>Malacostraca</taxon>
        <taxon>Eumalacostraca</taxon>
        <taxon>Eucarida</taxon>
        <taxon>Decapoda</taxon>
        <taxon>Pleocyemata</taxon>
        <taxon>Astacidea</taxon>
        <taxon>Parastacoidea</taxon>
        <taxon>Parastacidae</taxon>
        <taxon>Cherax</taxon>
    </lineage>
</organism>
<feature type="compositionally biased region" description="Basic and acidic residues" evidence="2">
    <location>
        <begin position="449"/>
        <end position="459"/>
    </location>
</feature>
<dbReference type="SUPFAM" id="SSF55315">
    <property type="entry name" value="L30e-like"/>
    <property type="match status" value="1"/>
</dbReference>
<dbReference type="GO" id="GO:0005739">
    <property type="term" value="C:mitochondrion"/>
    <property type="evidence" value="ECO:0007669"/>
    <property type="project" value="TreeGrafter"/>
</dbReference>
<feature type="region of interest" description="Disordered" evidence="2">
    <location>
        <begin position="785"/>
        <end position="853"/>
    </location>
</feature>
<feature type="compositionally biased region" description="Basic and acidic residues" evidence="2">
    <location>
        <begin position="351"/>
        <end position="367"/>
    </location>
</feature>
<feature type="region of interest" description="Disordered" evidence="2">
    <location>
        <begin position="1"/>
        <end position="25"/>
    </location>
</feature>
<feature type="compositionally biased region" description="Basic and acidic residues" evidence="2">
    <location>
        <begin position="429"/>
        <end position="439"/>
    </location>
</feature>
<dbReference type="Pfam" id="PF01248">
    <property type="entry name" value="Ribosomal_L7Ae"/>
    <property type="match status" value="1"/>
</dbReference>
<dbReference type="GO" id="GO:0035368">
    <property type="term" value="F:selenocysteine insertion sequence binding"/>
    <property type="evidence" value="ECO:0007669"/>
    <property type="project" value="InterPro"/>
</dbReference>
<dbReference type="InterPro" id="IPR040051">
    <property type="entry name" value="SECISBP2"/>
</dbReference>
<feature type="region of interest" description="Disordered" evidence="2">
    <location>
        <begin position="928"/>
        <end position="950"/>
    </location>
</feature>
<dbReference type="InterPro" id="IPR004038">
    <property type="entry name" value="Ribosomal_eL8/eL30/eS12/Gad45"/>
</dbReference>
<feature type="domain" description="Ribosomal protein eL8/eL30/eS12/Gadd45" evidence="3">
    <location>
        <begin position="1135"/>
        <end position="1225"/>
    </location>
</feature>
<dbReference type="PANTHER" id="PTHR13284:SF4">
    <property type="entry name" value="C2H2-TYPE DOMAIN-CONTAINING PROTEIN"/>
    <property type="match status" value="1"/>
</dbReference>
<feature type="compositionally biased region" description="Polar residues" evidence="2">
    <location>
        <begin position="334"/>
        <end position="350"/>
    </location>
</feature>
<evidence type="ECO:0000256" key="1">
    <source>
        <dbReference type="SAM" id="Coils"/>
    </source>
</evidence>
<dbReference type="GO" id="GO:0003730">
    <property type="term" value="F:mRNA 3'-UTR binding"/>
    <property type="evidence" value="ECO:0007669"/>
    <property type="project" value="TreeGrafter"/>
</dbReference>
<feature type="compositionally biased region" description="Basic residues" evidence="2">
    <location>
        <begin position="840"/>
        <end position="853"/>
    </location>
</feature>
<feature type="region of interest" description="Disordered" evidence="2">
    <location>
        <begin position="334"/>
        <end position="466"/>
    </location>
</feature>
<dbReference type="PANTHER" id="PTHR13284">
    <property type="entry name" value="GH01354P"/>
    <property type="match status" value="1"/>
</dbReference>
<keyword evidence="5" id="KW-1185">Reference proteome</keyword>
<comment type="caution">
    <text evidence="4">The sequence shown here is derived from an EMBL/GenBank/DDBJ whole genome shotgun (WGS) entry which is preliminary data.</text>
</comment>
<accession>A0AAW0Y781</accession>
<reference evidence="4 5" key="1">
    <citation type="journal article" date="2024" name="BMC Genomics">
        <title>Genome assembly of redclaw crayfish (Cherax quadricarinatus) provides insights into its immune adaptation and hypoxia tolerance.</title>
        <authorList>
            <person name="Liu Z."/>
            <person name="Zheng J."/>
            <person name="Li H."/>
            <person name="Fang K."/>
            <person name="Wang S."/>
            <person name="He J."/>
            <person name="Zhou D."/>
            <person name="Weng S."/>
            <person name="Chi M."/>
            <person name="Gu Z."/>
            <person name="He J."/>
            <person name="Li F."/>
            <person name="Wang M."/>
        </authorList>
    </citation>
    <scope>NUCLEOTIDE SEQUENCE [LARGE SCALE GENOMIC DNA]</scope>
    <source>
        <strain evidence="4">ZL_2023a</strain>
    </source>
</reference>
<evidence type="ECO:0000313" key="5">
    <source>
        <dbReference type="Proteomes" id="UP001445076"/>
    </source>
</evidence>
<gene>
    <name evidence="4" type="ORF">OTU49_016493</name>
</gene>
<feature type="compositionally biased region" description="Basic and acidic residues" evidence="2">
    <location>
        <begin position="376"/>
        <end position="385"/>
    </location>
</feature>
<sequence length="1288" mass="143591">MLSPDVPEFIPRGIQTTNADAGGESLKGKTCVQARDLAQLRQRPNYSRSLPKCSRGQSRSSDEPLSWRLASTNAPSKGRNEVYERPNLNRHGYKKKGNNSGEVIKSGNSGGYTSHGADKWQQNWRSNNSSPDKITQNTYRNKKTNMRFFQGNARPENSYQQKHDVQKGRGGSPVTPSSECKTGNNTRLTVQVEKHRPHVLPTFKHSANVSYGKVLQGNSSVSGLCKSESQTPSEVGLFREDQWPTLGSTRSQATSQIKSDFHSGNFPKENNGGALKMNGISDKNSQNKNAWNVIVLHKPDEERLTSRVVNEKEIKEKVLEWDNWGKVEIDINSDTSSQQMQSKDQFNNTKVVDHKQNLPNIKYKDEQNLSSSNIKASHEETEPNTKRKATLDSSANPEDKNTGNVPNPEVEGTDPFQWQVKGERKKQTKSKDSGDRADRATVPTKKKILKADSKRDRNSKQLNNLGFSVRKRELEGFGKDKSENEKDALQIKKFSTDKFHRRRENKEKKEILKYSDDAARQAPLQMFSRKVSQTECEEVQKDVQGKCSSVSGHGSNNEISVAAESTKDSTLQSEHTRQTILELRKKRKEEKMRRKEQKLKKAQDLMKSDSKVRVITKDFLESTLAGNASNKRSAKSSVSRLPGLLLSSEEYPSLSHQSVITPRTLSCESTKKKASVAIKKRTNALTKSKGACLKLDSCMWSAQSTEVLEEESSEESDCASSPEVPSYSGALLAPSKKVVVIKLSSEEGINDGTSETSCAAVQKKKVKTRDLIELDLMAVALQSKKNKRRDLVDTEEATTDNVTWKHSATSNRHVGSPSKNARGATAPSLPTKAKGATPVKRGKQKEGKQKKKISCLKKCMQRARQMEVEALLSILQEAKRAQERADKQEITLSQTLPEPEVMCLETNKELRRMASALDIASNEGTFISEQDKLDKNGAESNVDNNDEQKEKCSKAMSSELSYNEKSDSGGGKVVIGVCELAEEMLNGKCEPETQDEVKENAEMIVTTDMTQTDKQKLDSDLTTMKDTTKVTESSATAQIIDTAEVEKAVQDHEKTETNEPVVPVGNIIDSHSDPETSKKLSSLAEELKALQNPIHKKKFREYCDHVITEDVDRVTQQLVESLVKFQERHYKRDPTKARIRRRFVCGLKETTKLMGKMSCIIVAPDIQRSKGPGALDEVVEKMLGQAHSHGVPVIFALSCKRLGRLCLKKVPVSCFGIISYHGAQDKFQMLMQLVPEARKKYQELIACGSRSVPVDDEELNSETEPAKLDVTQEVIAKTSAIISSIIEE</sequence>
<dbReference type="GO" id="GO:0043021">
    <property type="term" value="F:ribonucleoprotein complex binding"/>
    <property type="evidence" value="ECO:0007669"/>
    <property type="project" value="TreeGrafter"/>
</dbReference>
<evidence type="ECO:0000259" key="3">
    <source>
        <dbReference type="Pfam" id="PF01248"/>
    </source>
</evidence>
<dbReference type="EMBL" id="JARKIK010000014">
    <property type="protein sequence ID" value="KAK8747611.1"/>
    <property type="molecule type" value="Genomic_DNA"/>
</dbReference>
<proteinExistence type="predicted"/>
<dbReference type="EMBL" id="JARKIK010000014">
    <property type="protein sequence ID" value="KAK8747612.1"/>
    <property type="molecule type" value="Genomic_DNA"/>
</dbReference>
<feature type="compositionally biased region" description="Polar residues" evidence="2">
    <location>
        <begin position="174"/>
        <end position="183"/>
    </location>
</feature>
<feature type="compositionally biased region" description="Polar residues" evidence="2">
    <location>
        <begin position="799"/>
        <end position="819"/>
    </location>
</feature>
<dbReference type="GO" id="GO:1990904">
    <property type="term" value="C:ribonucleoprotein complex"/>
    <property type="evidence" value="ECO:0007669"/>
    <property type="project" value="TreeGrafter"/>
</dbReference>
<protein>
    <recommendedName>
        <fullName evidence="3">Ribosomal protein eL8/eL30/eS12/Gadd45 domain-containing protein</fullName>
    </recommendedName>
</protein>
<reference evidence="4" key="2">
    <citation type="submission" date="2024-01" db="EMBL/GenBank/DDBJ databases">
        <authorList>
            <person name="He J."/>
            <person name="Wang M."/>
            <person name="Zheng J."/>
            <person name="Liu Z."/>
        </authorList>
    </citation>
    <scope>NUCLEOTIDE SEQUENCE</scope>
    <source>
        <strain evidence="4">ZL_2023a</strain>
        <tissue evidence="4">Muscle</tissue>
    </source>
</reference>
<keyword evidence="1" id="KW-0175">Coiled coil</keyword>
<dbReference type="Proteomes" id="UP001445076">
    <property type="component" value="Unassembled WGS sequence"/>
</dbReference>
<feature type="region of interest" description="Disordered" evidence="2">
    <location>
        <begin position="42"/>
        <end position="183"/>
    </location>
</feature>
<dbReference type="Gene3D" id="3.30.1330.30">
    <property type="match status" value="1"/>
</dbReference>
<feature type="compositionally biased region" description="Polar residues" evidence="2">
    <location>
        <begin position="120"/>
        <end position="139"/>
    </location>
</feature>
<feature type="coiled-coil region" evidence="1">
    <location>
        <begin position="578"/>
        <end position="605"/>
    </location>
</feature>
<name>A0AAW0Y781_CHEQU</name>